<protein>
    <submittedName>
        <fullName evidence="2">Type I-E CRISPR-associated protein Cas5/CasD</fullName>
    </submittedName>
</protein>
<dbReference type="InterPro" id="IPR010147">
    <property type="entry name" value="CRISPR-assoc_prot_CasD"/>
</dbReference>
<dbReference type="OrthoDB" id="3189549at2"/>
<dbReference type="NCBIfam" id="TIGR02593">
    <property type="entry name" value="CRISPR_cas5"/>
    <property type="match status" value="1"/>
</dbReference>
<dbReference type="GO" id="GO:0003723">
    <property type="term" value="F:RNA binding"/>
    <property type="evidence" value="ECO:0007669"/>
    <property type="project" value="InterPro"/>
</dbReference>
<dbReference type="EMBL" id="NHMK01000032">
    <property type="protein sequence ID" value="OWL93661.1"/>
    <property type="molecule type" value="Genomic_DNA"/>
</dbReference>
<keyword evidence="1" id="KW-0051">Antiviral defense</keyword>
<proteinExistence type="predicted"/>
<gene>
    <name evidence="3" type="ORF">CBQ26_16715</name>
    <name evidence="2" type="ORF">CBQ26_18940</name>
</gene>
<comment type="caution">
    <text evidence="2">The sequence shown here is derived from an EMBL/GenBank/DDBJ whole genome shotgun (WGS) entry which is preliminary data.</text>
</comment>
<dbReference type="Pfam" id="PF09704">
    <property type="entry name" value="Cas_Cas5d"/>
    <property type="match status" value="1"/>
</dbReference>
<dbReference type="Proteomes" id="UP000197208">
    <property type="component" value="Unassembled WGS sequence"/>
</dbReference>
<dbReference type="GO" id="GO:0043571">
    <property type="term" value="P:maintenance of CRISPR repeat elements"/>
    <property type="evidence" value="ECO:0007669"/>
    <property type="project" value="InterPro"/>
</dbReference>
<evidence type="ECO:0000313" key="2">
    <source>
        <dbReference type="EMBL" id="OWL93661.1"/>
    </source>
</evidence>
<dbReference type="NCBIfam" id="TIGR01868">
    <property type="entry name" value="casD_Cas5e"/>
    <property type="match status" value="1"/>
</dbReference>
<keyword evidence="4" id="KW-1185">Reference proteome</keyword>
<dbReference type="InterPro" id="IPR013422">
    <property type="entry name" value="CRISPR-assoc_prot_Cas5_N"/>
</dbReference>
<name>A0A246BEL1_9DEIO</name>
<evidence type="ECO:0000313" key="3">
    <source>
        <dbReference type="EMBL" id="OWL94141.1"/>
    </source>
</evidence>
<reference evidence="2 4" key="1">
    <citation type="submission" date="2017-05" db="EMBL/GenBank/DDBJ databases">
        <title>De novo genome assembly of Deniococcus indicus strain DR1.</title>
        <authorList>
            <person name="Chauhan D."/>
            <person name="Yennamalli R.M."/>
            <person name="Priyadarshini R."/>
        </authorList>
    </citation>
    <scope>NUCLEOTIDE SEQUENCE [LARGE SCALE GENOMIC DNA]</scope>
    <source>
        <strain evidence="2 4">DR1</strain>
    </source>
</reference>
<dbReference type="GO" id="GO:0051607">
    <property type="term" value="P:defense response to virus"/>
    <property type="evidence" value="ECO:0007669"/>
    <property type="project" value="UniProtKB-KW"/>
</dbReference>
<evidence type="ECO:0000256" key="1">
    <source>
        <dbReference type="ARBA" id="ARBA00023118"/>
    </source>
</evidence>
<dbReference type="AlphaFoldDB" id="A0A246BEL1"/>
<dbReference type="CDD" id="cd09756">
    <property type="entry name" value="Cas5_I-E"/>
    <property type="match status" value="1"/>
</dbReference>
<accession>A0A246BEL1</accession>
<dbReference type="EMBL" id="NHMK01000027">
    <property type="protein sequence ID" value="OWL94141.1"/>
    <property type="molecule type" value="Genomic_DNA"/>
</dbReference>
<evidence type="ECO:0000313" key="4">
    <source>
        <dbReference type="Proteomes" id="UP000197208"/>
    </source>
</evidence>
<dbReference type="Gene3D" id="3.30.70.2660">
    <property type="match status" value="1"/>
</dbReference>
<organism evidence="2 4">
    <name type="scientific">Deinococcus indicus</name>
    <dbReference type="NCBI Taxonomy" id="223556"/>
    <lineage>
        <taxon>Bacteria</taxon>
        <taxon>Thermotogati</taxon>
        <taxon>Deinococcota</taxon>
        <taxon>Deinococci</taxon>
        <taxon>Deinococcales</taxon>
        <taxon>Deinococcaceae</taxon>
        <taxon>Deinococcus</taxon>
    </lineage>
</organism>
<sequence length="210" mass="22767">MTTLTLPLALQGPMMAFGIGTHEREKPTSTTPTKSAVLGLVAAALGRTFTDPQDDLHALMLHVRVDDPGQVQSDFQIVRQALRADGSVNPFLTPVRREYLYGAAFLVLLEGPAYILGSVGEALLNPAFPPYLGRRSCPPARPLYVQAPKTAEPLTVMAEVPDLTGTGGRRLALIEDPLGYYTRPDQPLPERRFANRTLTLTHIQTVSAAP</sequence>
<dbReference type="InterPro" id="IPR021124">
    <property type="entry name" value="CRISPR-assoc_prot_Cas5"/>
</dbReference>